<evidence type="ECO:0000313" key="3">
    <source>
        <dbReference type="Proteomes" id="UP000763088"/>
    </source>
</evidence>
<dbReference type="PANTHER" id="PTHR22916:SF3">
    <property type="entry name" value="UDP-GLCNAC:BETAGAL BETA-1,3-N-ACETYLGLUCOSAMINYLTRANSFERASE-LIKE PROTEIN 1"/>
    <property type="match status" value="1"/>
</dbReference>
<dbReference type="SUPFAM" id="SSF53448">
    <property type="entry name" value="Nucleotide-diphospho-sugar transferases"/>
    <property type="match status" value="1"/>
</dbReference>
<evidence type="ECO:0000259" key="1">
    <source>
        <dbReference type="Pfam" id="PF00535"/>
    </source>
</evidence>
<dbReference type="Proteomes" id="UP000763088">
    <property type="component" value="Unassembled WGS sequence"/>
</dbReference>
<accession>A0A928BS51</accession>
<dbReference type="Gene3D" id="3.90.550.10">
    <property type="entry name" value="Spore Coat Polysaccharide Biosynthesis Protein SpsA, Chain A"/>
    <property type="match status" value="1"/>
</dbReference>
<evidence type="ECO:0000313" key="2">
    <source>
        <dbReference type="EMBL" id="MBE6264880.1"/>
    </source>
</evidence>
<name>A0A928BS51_XYLRU</name>
<dbReference type="AlphaFoldDB" id="A0A928BS51"/>
<dbReference type="InterPro" id="IPR029044">
    <property type="entry name" value="Nucleotide-diphossugar_trans"/>
</dbReference>
<sequence>MTKFFNTNKIGLSIIIPVYNVENYIHTCIESAYNQDLDDNLFELIIINDGTKDNSMDVISDIVNQHNNITIINQQNQGLSIARNNGIAKASGEYIIFLDSDDLLLRNSLPELLNLALSSEADLVVADYQEKNNEEIENDSYIVPEIISIKEKTGKQILLEDLNPRKCYVWRTLYKREFLIKENIQFIPGIFFEDIPFTHNCLLNANKCLITNQILYIYRKGNQSSATYKLTQKKAHDMSISISSLWELSKKQNLESKVCHRLKDNTFVAFSILMYAIVNDIDEQKIRLEIIHYLKQLIPDLHFKHGFKQRIIDFMYHYMPHTYIFIRLAYKMLSRLLK</sequence>
<dbReference type="PANTHER" id="PTHR22916">
    <property type="entry name" value="GLYCOSYLTRANSFERASE"/>
    <property type="match status" value="1"/>
</dbReference>
<dbReference type="Pfam" id="PF00535">
    <property type="entry name" value="Glycos_transf_2"/>
    <property type="match status" value="1"/>
</dbReference>
<dbReference type="EMBL" id="SUYD01000001">
    <property type="protein sequence ID" value="MBE6264880.1"/>
    <property type="molecule type" value="Genomic_DNA"/>
</dbReference>
<protein>
    <submittedName>
        <fullName evidence="2">Glycosyltransferase</fullName>
    </submittedName>
</protein>
<organism evidence="2 3">
    <name type="scientific">Xylanibacter ruminicola</name>
    <name type="common">Prevotella ruminicola</name>
    <dbReference type="NCBI Taxonomy" id="839"/>
    <lineage>
        <taxon>Bacteria</taxon>
        <taxon>Pseudomonadati</taxon>
        <taxon>Bacteroidota</taxon>
        <taxon>Bacteroidia</taxon>
        <taxon>Bacteroidales</taxon>
        <taxon>Prevotellaceae</taxon>
        <taxon>Xylanibacter</taxon>
    </lineage>
</organism>
<dbReference type="GO" id="GO:0016758">
    <property type="term" value="F:hexosyltransferase activity"/>
    <property type="evidence" value="ECO:0007669"/>
    <property type="project" value="UniProtKB-ARBA"/>
</dbReference>
<reference evidence="2" key="1">
    <citation type="submission" date="2019-04" db="EMBL/GenBank/DDBJ databases">
        <title>Evolution of Biomass-Degrading Anaerobic Consortia Revealed by Metagenomics.</title>
        <authorList>
            <person name="Peng X."/>
        </authorList>
    </citation>
    <scope>NUCLEOTIDE SEQUENCE</scope>
    <source>
        <strain evidence="2">SIG141</strain>
    </source>
</reference>
<feature type="domain" description="Glycosyltransferase 2-like" evidence="1">
    <location>
        <begin position="13"/>
        <end position="144"/>
    </location>
</feature>
<dbReference type="CDD" id="cd00761">
    <property type="entry name" value="Glyco_tranf_GTA_type"/>
    <property type="match status" value="1"/>
</dbReference>
<gene>
    <name evidence="2" type="ORF">E7102_00195</name>
</gene>
<proteinExistence type="predicted"/>
<comment type="caution">
    <text evidence="2">The sequence shown here is derived from an EMBL/GenBank/DDBJ whole genome shotgun (WGS) entry which is preliminary data.</text>
</comment>
<dbReference type="InterPro" id="IPR001173">
    <property type="entry name" value="Glyco_trans_2-like"/>
</dbReference>